<evidence type="ECO:0000313" key="1">
    <source>
        <dbReference type="EMBL" id="EKM30794.1"/>
    </source>
</evidence>
<dbReference type="EMBL" id="AJSR01001482">
    <property type="protein sequence ID" value="EKM30794.1"/>
    <property type="molecule type" value="Genomic_DNA"/>
</dbReference>
<reference evidence="1 2" key="1">
    <citation type="submission" date="2012-10" db="EMBL/GenBank/DDBJ databases">
        <title>Genome sequence of Vibrio Cholerae HENC-02.</title>
        <authorList>
            <person name="Eppinger M."/>
            <person name="Hasan N.A."/>
            <person name="Sengamalay N."/>
            <person name="Hine E."/>
            <person name="Su Q."/>
            <person name="Daugherty S.C."/>
            <person name="Young S."/>
            <person name="Sadzewicz L."/>
            <person name="Tallon L."/>
            <person name="Cebula T.A."/>
            <person name="Ravel J."/>
            <person name="Colwell R.R."/>
        </authorList>
    </citation>
    <scope>NUCLEOTIDE SEQUENCE [LARGE SCALE GENOMIC DNA]</scope>
    <source>
        <strain evidence="1 2">HENC-02</strain>
    </source>
</reference>
<organism evidence="1 2">
    <name type="scientific">Vibrio harveyi</name>
    <name type="common">Beneckea harveyi</name>
    <dbReference type="NCBI Taxonomy" id="669"/>
    <lineage>
        <taxon>Bacteria</taxon>
        <taxon>Pseudomonadati</taxon>
        <taxon>Pseudomonadota</taxon>
        <taxon>Gammaproteobacteria</taxon>
        <taxon>Vibrionales</taxon>
        <taxon>Vibrionaceae</taxon>
        <taxon>Vibrio</taxon>
    </lineage>
</organism>
<name>A0A454CWJ2_VIBHA</name>
<dbReference type="AlphaFoldDB" id="A0A454CWJ2"/>
<proteinExistence type="predicted"/>
<feature type="non-terminal residue" evidence="1">
    <location>
        <position position="1"/>
    </location>
</feature>
<sequence length="35" mass="3828">SHFSVSGEIAFILIKQTALVTILVTKTKIKPIDSK</sequence>
<gene>
    <name evidence="1" type="ORF">VCHENC02_3493</name>
</gene>
<accession>A0A454CWJ2</accession>
<protein>
    <submittedName>
        <fullName evidence="1">Uncharacterized protein</fullName>
    </submittedName>
</protein>
<evidence type="ECO:0000313" key="2">
    <source>
        <dbReference type="Proteomes" id="UP000008367"/>
    </source>
</evidence>
<dbReference type="Proteomes" id="UP000008367">
    <property type="component" value="Unassembled WGS sequence"/>
</dbReference>
<comment type="caution">
    <text evidence="1">The sequence shown here is derived from an EMBL/GenBank/DDBJ whole genome shotgun (WGS) entry which is preliminary data.</text>
</comment>